<evidence type="ECO:0000313" key="6">
    <source>
        <dbReference type="Proteomes" id="UP001500432"/>
    </source>
</evidence>
<proteinExistence type="predicted"/>
<dbReference type="Pfam" id="PF00196">
    <property type="entry name" value="GerE"/>
    <property type="match status" value="1"/>
</dbReference>
<evidence type="ECO:0000256" key="3">
    <source>
        <dbReference type="ARBA" id="ARBA00023163"/>
    </source>
</evidence>
<dbReference type="PANTHER" id="PTHR44688:SF16">
    <property type="entry name" value="DNA-BINDING TRANSCRIPTIONAL ACTIVATOR DEVR_DOSR"/>
    <property type="match status" value="1"/>
</dbReference>
<dbReference type="SUPFAM" id="SSF52540">
    <property type="entry name" value="P-loop containing nucleoside triphosphate hydrolases"/>
    <property type="match status" value="1"/>
</dbReference>
<dbReference type="PROSITE" id="PS50043">
    <property type="entry name" value="HTH_LUXR_2"/>
    <property type="match status" value="1"/>
</dbReference>
<dbReference type="Gene3D" id="1.10.10.10">
    <property type="entry name" value="Winged helix-like DNA-binding domain superfamily/Winged helix DNA-binding domain"/>
    <property type="match status" value="1"/>
</dbReference>
<keyword evidence="6" id="KW-1185">Reference proteome</keyword>
<dbReference type="RefSeq" id="WP_344299616.1">
    <property type="nucleotide sequence ID" value="NZ_BAAAQW010000005.1"/>
</dbReference>
<dbReference type="InterPro" id="IPR016032">
    <property type="entry name" value="Sig_transdc_resp-reg_C-effctor"/>
</dbReference>
<evidence type="ECO:0000256" key="1">
    <source>
        <dbReference type="ARBA" id="ARBA00023015"/>
    </source>
</evidence>
<keyword evidence="2" id="KW-0238">DNA-binding</keyword>
<comment type="caution">
    <text evidence="5">The sequence shown here is derived from an EMBL/GenBank/DDBJ whole genome shotgun (WGS) entry which is preliminary data.</text>
</comment>
<protein>
    <recommendedName>
        <fullName evidence="4">HTH luxR-type domain-containing protein</fullName>
    </recommendedName>
</protein>
<gene>
    <name evidence="5" type="ORF">GCM10009849_20620</name>
</gene>
<dbReference type="InterPro" id="IPR027417">
    <property type="entry name" value="P-loop_NTPase"/>
</dbReference>
<dbReference type="InterPro" id="IPR000792">
    <property type="entry name" value="Tscrpt_reg_LuxR_C"/>
</dbReference>
<dbReference type="CDD" id="cd06170">
    <property type="entry name" value="LuxR_C_like"/>
    <property type="match status" value="1"/>
</dbReference>
<dbReference type="PANTHER" id="PTHR44688">
    <property type="entry name" value="DNA-BINDING TRANSCRIPTIONAL ACTIVATOR DEVR_DOSR"/>
    <property type="match status" value="1"/>
</dbReference>
<keyword evidence="1" id="KW-0805">Transcription regulation</keyword>
<dbReference type="SMART" id="SM00421">
    <property type="entry name" value="HTH_LUXR"/>
    <property type="match status" value="1"/>
</dbReference>
<organism evidence="5 6">
    <name type="scientific">Sinomonas flava</name>
    <dbReference type="NCBI Taxonomy" id="496857"/>
    <lineage>
        <taxon>Bacteria</taxon>
        <taxon>Bacillati</taxon>
        <taxon>Actinomycetota</taxon>
        <taxon>Actinomycetes</taxon>
        <taxon>Micrococcales</taxon>
        <taxon>Micrococcaceae</taxon>
        <taxon>Sinomonas</taxon>
    </lineage>
</organism>
<dbReference type="SUPFAM" id="SSF46894">
    <property type="entry name" value="C-terminal effector domain of the bipartite response regulators"/>
    <property type="match status" value="1"/>
</dbReference>
<dbReference type="EMBL" id="BAAAQW010000005">
    <property type="protein sequence ID" value="GAA2200378.1"/>
    <property type="molecule type" value="Genomic_DNA"/>
</dbReference>
<evidence type="ECO:0000259" key="4">
    <source>
        <dbReference type="PROSITE" id="PS50043"/>
    </source>
</evidence>
<dbReference type="PRINTS" id="PR00038">
    <property type="entry name" value="HTHLUXR"/>
</dbReference>
<evidence type="ECO:0000256" key="2">
    <source>
        <dbReference type="ARBA" id="ARBA00023125"/>
    </source>
</evidence>
<reference evidence="5 6" key="1">
    <citation type="journal article" date="2019" name="Int. J. Syst. Evol. Microbiol.">
        <title>The Global Catalogue of Microorganisms (GCM) 10K type strain sequencing project: providing services to taxonomists for standard genome sequencing and annotation.</title>
        <authorList>
            <consortium name="The Broad Institute Genomics Platform"/>
            <consortium name="The Broad Institute Genome Sequencing Center for Infectious Disease"/>
            <person name="Wu L."/>
            <person name="Ma J."/>
        </authorList>
    </citation>
    <scope>NUCLEOTIDE SEQUENCE [LARGE SCALE GENOMIC DNA]</scope>
    <source>
        <strain evidence="5 6">JCM 16034</strain>
    </source>
</reference>
<feature type="domain" description="HTH luxR-type" evidence="4">
    <location>
        <begin position="857"/>
        <end position="918"/>
    </location>
</feature>
<accession>A0ABN3BU20</accession>
<dbReference type="Proteomes" id="UP001500432">
    <property type="component" value="Unassembled WGS sequence"/>
</dbReference>
<dbReference type="PRINTS" id="PR00830">
    <property type="entry name" value="ENDOLAPTASE"/>
</dbReference>
<name>A0ABN3BU20_9MICC</name>
<sequence>MGTMAYEPVAGTATVEGHGIEAKGRQTERVRWSVLARPAETEAARAALTASGSLGIVITGPPEVGKSFLASGIAGALGREAHTVHVRSTEAASHTEYGSLGFLLARLPAGATDSRPGLLLAAADILRRDAQGRPVVLLIELAAPLDEASAGVVLHLLLSRTARAIVVAQRAAFLPPDLLRLLRRGRLTEVPLAGIGVQDLKRLVVGLLHGRVTAGALGALHEACHGNPAELQSIIGEERESGNLHLHSGVWTLRGPIVPRQGAGYDDLLRARWAREAQDVREVIELLSVARRVPLTDLADLFGSDVLVDMDDGGLILTEAGDRRCVVLREPRMAELVRARLSAERSRELIGLLTGRDAGRPPEALSRSELVADAEWALRSGDTISPEVAVAAAHAAVALFEPEKALRFTALVPEQHALRAVAARHRAAALSLLERTEEALEVLRSVREDALARVSAVDAARHAVALAALLRTMPGQGRPLEVLADAQTVLARREGSQSGARPGSTVRDGPDSLAEAAEVLESARYAELCFAGDFAAAMPGLEDAVARPGVSERFRRACTVMLADAWSACGREDDAERLLDSLGDPQDWATGQDADSLAGSAFTVWLWTGRWQRCVALTAHYLEHNAQRLAFRGGMAEMALGLAYVTAGRGDLAADPLLAACAQLERTQAGNALATAQAAAAFAFAQTGERAEAERYLALAAQSRRPTSWRLEWTADFCVSMARRWLGDPEASAALHRLAEKDEAAGRVSAAGIALFGASVPGTEEEFRAIERLAAQRQGPLAMVSGLVAQGSRLKDAGLLLNAAELAHGLLLDAVEARCAALAVDFARMAGDQTRAGEAQVRLDRLTRTLPALPITPQVPAPMLTEREHEVARLAANGASNREIAAAVGLSVRTVEGHLYQVFTKLGVTSRGGLAGLV</sequence>
<dbReference type="InterPro" id="IPR036388">
    <property type="entry name" value="WH-like_DNA-bd_sf"/>
</dbReference>
<keyword evidence="3" id="KW-0804">Transcription</keyword>
<evidence type="ECO:0000313" key="5">
    <source>
        <dbReference type="EMBL" id="GAA2200378.1"/>
    </source>
</evidence>